<gene>
    <name evidence="3" type="ORF">A2983_03060</name>
</gene>
<dbReference type="InterPro" id="IPR013216">
    <property type="entry name" value="Methyltransf_11"/>
</dbReference>
<reference evidence="3 4" key="1">
    <citation type="journal article" date="2016" name="Nat. Commun.">
        <title>Thousands of microbial genomes shed light on interconnected biogeochemical processes in an aquifer system.</title>
        <authorList>
            <person name="Anantharaman K."/>
            <person name="Brown C.T."/>
            <person name="Hug L.A."/>
            <person name="Sharon I."/>
            <person name="Castelle C.J."/>
            <person name="Probst A.J."/>
            <person name="Thomas B.C."/>
            <person name="Singh A."/>
            <person name="Wilkins M.J."/>
            <person name="Karaoz U."/>
            <person name="Brodie E.L."/>
            <person name="Williams K.H."/>
            <person name="Hubbard S.S."/>
            <person name="Banfield J.F."/>
        </authorList>
    </citation>
    <scope>NUCLEOTIDE SEQUENCE [LARGE SCALE GENOMIC DNA]</scope>
</reference>
<dbReference type="AlphaFoldDB" id="A0A1F6N444"/>
<dbReference type="SUPFAM" id="SSF53335">
    <property type="entry name" value="S-adenosyl-L-methionine-dependent methyltransferases"/>
    <property type="match status" value="1"/>
</dbReference>
<dbReference type="InterPro" id="IPR029063">
    <property type="entry name" value="SAM-dependent_MTases_sf"/>
</dbReference>
<feature type="transmembrane region" description="Helical" evidence="1">
    <location>
        <begin position="194"/>
        <end position="214"/>
    </location>
</feature>
<dbReference type="Proteomes" id="UP000177040">
    <property type="component" value="Unassembled WGS sequence"/>
</dbReference>
<keyword evidence="1" id="KW-0812">Transmembrane</keyword>
<evidence type="ECO:0000256" key="1">
    <source>
        <dbReference type="SAM" id="Phobius"/>
    </source>
</evidence>
<protein>
    <recommendedName>
        <fullName evidence="2">Methyltransferase type 11 domain-containing protein</fullName>
    </recommendedName>
</protein>
<evidence type="ECO:0000313" key="4">
    <source>
        <dbReference type="Proteomes" id="UP000177040"/>
    </source>
</evidence>
<feature type="domain" description="Methyltransferase type 11" evidence="2">
    <location>
        <begin position="18"/>
        <end position="113"/>
    </location>
</feature>
<organism evidence="3 4">
    <name type="scientific">Candidatus Magasanikbacteria bacterium RIFCSPLOWO2_01_FULL_40_15</name>
    <dbReference type="NCBI Taxonomy" id="1798686"/>
    <lineage>
        <taxon>Bacteria</taxon>
        <taxon>Candidatus Magasanikiibacteriota</taxon>
    </lineage>
</organism>
<accession>A0A1F6N444</accession>
<evidence type="ECO:0000313" key="3">
    <source>
        <dbReference type="EMBL" id="OGH78470.1"/>
    </source>
</evidence>
<dbReference type="GO" id="GO:0008757">
    <property type="term" value="F:S-adenosylmethionine-dependent methyltransferase activity"/>
    <property type="evidence" value="ECO:0007669"/>
    <property type="project" value="InterPro"/>
</dbReference>
<comment type="caution">
    <text evidence="3">The sequence shown here is derived from an EMBL/GenBank/DDBJ whole genome shotgun (WGS) entry which is preliminary data.</text>
</comment>
<dbReference type="Pfam" id="PF08241">
    <property type="entry name" value="Methyltransf_11"/>
    <property type="match status" value="1"/>
</dbReference>
<dbReference type="EMBL" id="MFQH01000009">
    <property type="protein sequence ID" value="OGH78470.1"/>
    <property type="molecule type" value="Genomic_DNA"/>
</dbReference>
<dbReference type="PANTHER" id="PTHR43861:SF1">
    <property type="entry name" value="TRANS-ACONITATE 2-METHYLTRANSFERASE"/>
    <property type="match status" value="1"/>
</dbReference>
<dbReference type="PANTHER" id="PTHR43861">
    <property type="entry name" value="TRANS-ACONITATE 2-METHYLTRANSFERASE-RELATED"/>
    <property type="match status" value="1"/>
</dbReference>
<dbReference type="CDD" id="cd02440">
    <property type="entry name" value="AdoMet_MTases"/>
    <property type="match status" value="1"/>
</dbReference>
<proteinExistence type="predicted"/>
<keyword evidence="1" id="KW-0472">Membrane</keyword>
<dbReference type="Gene3D" id="3.40.50.150">
    <property type="entry name" value="Vaccinia Virus protein VP39"/>
    <property type="match status" value="1"/>
</dbReference>
<sequence>MTHAEFCARYIPVQGRVLDVGSGRGNFVVAMAQLGFVVSGIEINPEYVAESQNKAVTASVSVSLVTGQAEELPYVDNFFDFANCAEVTEHTNNPEKICQGIYRVLKPGGSAYISFHNRFGVYDYHYHLYGINWIPRSWTEVILRVIGRQKPDGEKGRQKLTTMHYYTFRQAVDLLARSGFQVTDIRVQKIKERFGLVAPAIIFLYYVCLRPFYFNTFHFLIEKV</sequence>
<keyword evidence="1" id="KW-1133">Transmembrane helix</keyword>
<evidence type="ECO:0000259" key="2">
    <source>
        <dbReference type="Pfam" id="PF08241"/>
    </source>
</evidence>
<name>A0A1F6N444_9BACT</name>